<evidence type="ECO:0000256" key="6">
    <source>
        <dbReference type="SAM" id="MobiDB-lite"/>
    </source>
</evidence>
<feature type="domain" description="Serine/threonine specific protein phosphatases" evidence="7">
    <location>
        <begin position="50"/>
        <end position="275"/>
    </location>
</feature>
<dbReference type="InterPro" id="IPR006186">
    <property type="entry name" value="Ser/Thr-sp_prot-phosphatase"/>
</dbReference>
<organism evidence="8 9">
    <name type="scientific">Mitosporidium daphniae</name>
    <dbReference type="NCBI Taxonomy" id="1485682"/>
    <lineage>
        <taxon>Eukaryota</taxon>
        <taxon>Fungi</taxon>
        <taxon>Fungi incertae sedis</taxon>
        <taxon>Microsporidia</taxon>
        <taxon>Mitosporidium</taxon>
    </lineage>
</organism>
<comment type="caution">
    <text evidence="8">The sequence shown here is derived from an EMBL/GenBank/DDBJ whole genome shotgun (WGS) entry which is preliminary data.</text>
</comment>
<dbReference type="SMART" id="SM00156">
    <property type="entry name" value="PP2Ac"/>
    <property type="match status" value="1"/>
</dbReference>
<reference evidence="8 9" key="1">
    <citation type="submission" date="2014-04" db="EMBL/GenBank/DDBJ databases">
        <title>A new species of microsporidia sheds light on the evolution of extreme parasitism.</title>
        <authorList>
            <person name="Haag K.L."/>
            <person name="James T.Y."/>
            <person name="Larsson R."/>
            <person name="Schaer T.M."/>
            <person name="Refardt D."/>
            <person name="Pombert J.-F."/>
            <person name="Ebert D."/>
        </authorList>
    </citation>
    <scope>NUCLEOTIDE SEQUENCE [LARGE SCALE GENOMIC DNA]</scope>
    <source>
        <strain evidence="8 9">UGP3</strain>
        <tissue evidence="8">Spores</tissue>
    </source>
</reference>
<sequence length="291" mass="32275">MMFEEPANPQIDAEASAIILNQETVSAPSAFITSQNVDEWIEQLKCCRLLSEANVQLLCDKVTLNEPLPGLSIDQPIDADNFFECAGDSHGGGCSAECHCPKLFEIGGPLPYTNYLFMGDYVDRGYHSVETISLLLALKVKYPACTQRGLIDHLFLGMIEASHFIDRVQEVPADGAMVDLLWSDPDDRNGWGLSPRGAGYTFGSDISQAFNTRNNLKMIARAHQLVMQGYNWSQDQAVVTLFSAPNYCYRCSNQAAIMEIDQQLQATFTQFDPSPRSSDQDTSKSALDYFL</sequence>
<dbReference type="GeneID" id="25258168"/>
<dbReference type="Proteomes" id="UP000029725">
    <property type="component" value="Unassembled WGS sequence"/>
</dbReference>
<dbReference type="GO" id="GO:0004722">
    <property type="term" value="F:protein serine/threonine phosphatase activity"/>
    <property type="evidence" value="ECO:0007669"/>
    <property type="project" value="UniProtKB-EC"/>
</dbReference>
<proteinExistence type="predicted"/>
<dbReference type="SUPFAM" id="SSF56300">
    <property type="entry name" value="Metallo-dependent phosphatases"/>
    <property type="match status" value="1"/>
</dbReference>
<keyword evidence="3" id="KW-0378">Hydrolase</keyword>
<keyword evidence="9" id="KW-1185">Reference proteome</keyword>
<evidence type="ECO:0000256" key="2">
    <source>
        <dbReference type="ARBA" id="ARBA00022723"/>
    </source>
</evidence>
<keyword evidence="4" id="KW-0464">Manganese</keyword>
<dbReference type="AlphaFoldDB" id="A0A098VVK6"/>
<dbReference type="RefSeq" id="XP_013239381.1">
    <property type="nucleotide sequence ID" value="XM_013383927.1"/>
</dbReference>
<dbReference type="VEuPathDB" id="MicrosporidiaDB:DI09_121p40"/>
<dbReference type="EMBL" id="JMKJ01000024">
    <property type="protein sequence ID" value="KGG52945.1"/>
    <property type="molecule type" value="Genomic_DNA"/>
</dbReference>
<dbReference type="InterPro" id="IPR004843">
    <property type="entry name" value="Calcineurin-like_PHP"/>
</dbReference>
<evidence type="ECO:0000256" key="4">
    <source>
        <dbReference type="ARBA" id="ARBA00023211"/>
    </source>
</evidence>
<evidence type="ECO:0000313" key="8">
    <source>
        <dbReference type="EMBL" id="KGG52945.1"/>
    </source>
</evidence>
<dbReference type="InterPro" id="IPR047129">
    <property type="entry name" value="PPA2-like"/>
</dbReference>
<protein>
    <recommendedName>
        <fullName evidence="1">protein-serine/threonine phosphatase</fullName>
        <ecNumber evidence="1">3.1.3.16</ecNumber>
    </recommendedName>
</protein>
<dbReference type="InterPro" id="IPR029052">
    <property type="entry name" value="Metallo-depent_PP-like"/>
</dbReference>
<dbReference type="Pfam" id="PF00149">
    <property type="entry name" value="Metallophos"/>
    <property type="match status" value="1"/>
</dbReference>
<dbReference type="OrthoDB" id="1930084at2759"/>
<comment type="catalytic activity">
    <reaction evidence="5">
        <text>O-phospho-L-threonyl-[protein] + H2O = L-threonyl-[protein] + phosphate</text>
        <dbReference type="Rhea" id="RHEA:47004"/>
        <dbReference type="Rhea" id="RHEA-COMP:11060"/>
        <dbReference type="Rhea" id="RHEA-COMP:11605"/>
        <dbReference type="ChEBI" id="CHEBI:15377"/>
        <dbReference type="ChEBI" id="CHEBI:30013"/>
        <dbReference type="ChEBI" id="CHEBI:43474"/>
        <dbReference type="ChEBI" id="CHEBI:61977"/>
        <dbReference type="EC" id="3.1.3.16"/>
    </reaction>
</comment>
<keyword evidence="2" id="KW-0479">Metal-binding</keyword>
<evidence type="ECO:0000259" key="7">
    <source>
        <dbReference type="SMART" id="SM00156"/>
    </source>
</evidence>
<evidence type="ECO:0000313" key="9">
    <source>
        <dbReference type="Proteomes" id="UP000029725"/>
    </source>
</evidence>
<dbReference type="GO" id="GO:0046872">
    <property type="term" value="F:metal ion binding"/>
    <property type="evidence" value="ECO:0007669"/>
    <property type="project" value="UniProtKB-KW"/>
</dbReference>
<evidence type="ECO:0000256" key="5">
    <source>
        <dbReference type="ARBA" id="ARBA00048336"/>
    </source>
</evidence>
<gene>
    <name evidence="8" type="ORF">DI09_121p40</name>
</gene>
<dbReference type="PANTHER" id="PTHR45619">
    <property type="entry name" value="SERINE/THREONINE-PROTEIN PHOSPHATASE PP2A-RELATED"/>
    <property type="match status" value="1"/>
</dbReference>
<dbReference type="EC" id="3.1.3.16" evidence="1"/>
<evidence type="ECO:0000256" key="1">
    <source>
        <dbReference type="ARBA" id="ARBA00013081"/>
    </source>
</evidence>
<dbReference type="Gene3D" id="3.60.21.10">
    <property type="match status" value="2"/>
</dbReference>
<feature type="region of interest" description="Disordered" evidence="6">
    <location>
        <begin position="271"/>
        <end position="291"/>
    </location>
</feature>
<name>A0A098VVK6_9MICR</name>
<dbReference type="HOGENOM" id="CLU_004962_8_1_1"/>
<accession>A0A098VVK6</accession>
<evidence type="ECO:0000256" key="3">
    <source>
        <dbReference type="ARBA" id="ARBA00022801"/>
    </source>
</evidence>